<gene>
    <name evidence="3" type="ORF">VOLCADRAFT_92895</name>
</gene>
<feature type="chain" id="PRO_5003124072" evidence="2">
    <location>
        <begin position="22"/>
        <end position="821"/>
    </location>
</feature>
<accession>D8U0R4</accession>
<feature type="signal peptide" evidence="2">
    <location>
        <begin position="1"/>
        <end position="21"/>
    </location>
</feature>
<dbReference type="RefSeq" id="XP_002952290.1">
    <property type="nucleotide sequence ID" value="XM_002952244.1"/>
</dbReference>
<feature type="region of interest" description="Disordered" evidence="1">
    <location>
        <begin position="571"/>
        <end position="591"/>
    </location>
</feature>
<proteinExistence type="predicted"/>
<dbReference type="EMBL" id="GL378349">
    <property type="protein sequence ID" value="EFJ46761.1"/>
    <property type="molecule type" value="Genomic_DNA"/>
</dbReference>
<name>D8U0R4_VOLCA</name>
<dbReference type="KEGG" id="vcn:VOLCADRAFT_92895"/>
<keyword evidence="4" id="KW-1185">Reference proteome</keyword>
<reference evidence="3 4" key="1">
    <citation type="journal article" date="2010" name="Science">
        <title>Genomic analysis of organismal complexity in the multicellular green alga Volvox carteri.</title>
        <authorList>
            <person name="Prochnik S.E."/>
            <person name="Umen J."/>
            <person name="Nedelcu A.M."/>
            <person name="Hallmann A."/>
            <person name="Miller S.M."/>
            <person name="Nishii I."/>
            <person name="Ferris P."/>
            <person name="Kuo A."/>
            <person name="Mitros T."/>
            <person name="Fritz-Laylin L.K."/>
            <person name="Hellsten U."/>
            <person name="Chapman J."/>
            <person name="Simakov O."/>
            <person name="Rensing S.A."/>
            <person name="Terry A."/>
            <person name="Pangilinan J."/>
            <person name="Kapitonov V."/>
            <person name="Jurka J."/>
            <person name="Salamov A."/>
            <person name="Shapiro H."/>
            <person name="Schmutz J."/>
            <person name="Grimwood J."/>
            <person name="Lindquist E."/>
            <person name="Lucas S."/>
            <person name="Grigoriev I.V."/>
            <person name="Schmitt R."/>
            <person name="Kirk D."/>
            <person name="Rokhsar D.S."/>
        </authorList>
    </citation>
    <scope>NUCLEOTIDE SEQUENCE [LARGE SCALE GENOMIC DNA]</scope>
    <source>
        <strain evidence="4">f. Nagariensis / Eve</strain>
    </source>
</reference>
<dbReference type="GeneID" id="9628465"/>
<evidence type="ECO:0000313" key="4">
    <source>
        <dbReference type="Proteomes" id="UP000001058"/>
    </source>
</evidence>
<evidence type="ECO:0000256" key="1">
    <source>
        <dbReference type="SAM" id="MobiDB-lite"/>
    </source>
</evidence>
<dbReference type="InParanoid" id="D8U0R4"/>
<protein>
    <submittedName>
        <fullName evidence="3">Uncharacterized protein</fullName>
    </submittedName>
</protein>
<organism evidence="4">
    <name type="scientific">Volvox carteri f. nagariensis</name>
    <dbReference type="NCBI Taxonomy" id="3068"/>
    <lineage>
        <taxon>Eukaryota</taxon>
        <taxon>Viridiplantae</taxon>
        <taxon>Chlorophyta</taxon>
        <taxon>core chlorophytes</taxon>
        <taxon>Chlorophyceae</taxon>
        <taxon>CS clade</taxon>
        <taxon>Chlamydomonadales</taxon>
        <taxon>Volvocaceae</taxon>
        <taxon>Volvox</taxon>
    </lineage>
</organism>
<dbReference type="AlphaFoldDB" id="D8U0R4"/>
<sequence>MTVKATVLLILLLLMDRLLEAYKGMHIFKLRFADSRFISFQMSMQSTKLQPKPPLPPGAGERRRVRFADEIDAATRPSASSTSQSPSPLRPRLQLLDLLRLLDLQQGPHADAFIQALGPRPTCSLRATCREARQHREGFPGAVGAVRATLALERDGGFSVLKTLRREEEEAYESWCWLMPRLWWRQVWPEYGQGLLQYLRRCSCRTSRLTIRAEGGGAQVLRPFASAAAAAISGGGGGGGGGGHGAAAASCPRVFELKLYGTSYPPSHRNATAITGATAAVNGFYVPPDIPAITPAYATAICGLFPNLRALILRGKWAVQYDEPGAPWEDQGGFALDSIGGGGSGSLELAQQKQEGDAWLGNLCQLKHLQHLELPAVFLPGNVSTDISVLARLTRLEHLHLTLQRRADKNANDGGGPYFSPYGCLREGLPKLVQLRRLVLYGGPKRPSRELLAALPGSLELLRLEGEGEEPPLPPSWQPLEEMLAARAAAAAATSTAMEVSPLAPYHKPTIISVTSCGPSVEAAAPAGPAATKMTAGHGPMGRCHVAEVRVLSLTLDNPDRGPDGLEALVEMLRSPPPPPPPPPSLPETAPAPQVVADQLTARRTVLHLPNVHIKVNGGVLAEALRRLANTGAVRMQLLQLYESPVATSSASSSATGGGGALATVISLLKGLREDWLSMILRGEMQEDDAVLPRKLGVRLYEMAGGGYTAAKAITTASVKAQLHAVLENWPYLDQVVVHCTTPLATSARRLLAGPPASPSEASVASFGTVQCRHSWKNIQNVAGSRRSKAPGFKVLIGVMIGMKRKEPPSRSAALPNRPRG</sequence>
<evidence type="ECO:0000313" key="3">
    <source>
        <dbReference type="EMBL" id="EFJ46761.1"/>
    </source>
</evidence>
<keyword evidence="2" id="KW-0732">Signal</keyword>
<dbReference type="Proteomes" id="UP000001058">
    <property type="component" value="Unassembled WGS sequence"/>
</dbReference>
<feature type="compositionally biased region" description="Pro residues" evidence="1">
    <location>
        <begin position="575"/>
        <end position="586"/>
    </location>
</feature>
<evidence type="ECO:0000256" key="2">
    <source>
        <dbReference type="SAM" id="SignalP"/>
    </source>
</evidence>